<dbReference type="OrthoDB" id="2004745at2"/>
<protein>
    <submittedName>
        <fullName evidence="1">Biotin operon repressor</fullName>
    </submittedName>
</protein>
<reference evidence="2" key="1">
    <citation type="submission" date="2016-11" db="EMBL/GenBank/DDBJ databases">
        <authorList>
            <person name="Varghese N."/>
            <person name="Submissions S."/>
        </authorList>
    </citation>
    <scope>NUCLEOTIDE SEQUENCE [LARGE SCALE GENOMIC DNA]</scope>
    <source>
        <strain evidence="2">DSM 3071</strain>
    </source>
</reference>
<dbReference type="STRING" id="1121131.SAMN02745229_00742"/>
<proteinExistence type="predicted"/>
<gene>
    <name evidence="1" type="ORF">SAMN02745229_00742</name>
</gene>
<evidence type="ECO:0000313" key="2">
    <source>
        <dbReference type="Proteomes" id="UP000184278"/>
    </source>
</evidence>
<keyword evidence="2" id="KW-1185">Reference proteome</keyword>
<accession>A0A1M5U7I7</accession>
<evidence type="ECO:0000313" key="1">
    <source>
        <dbReference type="EMBL" id="SHH58870.1"/>
    </source>
</evidence>
<dbReference type="Proteomes" id="UP000184278">
    <property type="component" value="Unassembled WGS sequence"/>
</dbReference>
<dbReference type="EMBL" id="FQXK01000005">
    <property type="protein sequence ID" value="SHH58870.1"/>
    <property type="molecule type" value="Genomic_DNA"/>
</dbReference>
<name>A0A1M5U7I7_BUTFI</name>
<sequence>MKDYLENALHMNVSLEEDESLYKGLPLFYKGMYRLYRVNTNGAEWIALKPKNSIGLAQIRKHRALLEKTVQLNCVVFLEQTTYYSKEKMVEEGIPFVLDNKDVYLPFLGVLLSGNNRQLKPVHDISFLTQKMLISGIIEGYEKASVTYIASSLGVSKMAISKCFDEIEYLGIDVLDRKGRYRAITMNPNKKDAWRIIEPFCRNPVIRKFNLVENVKMSKIAGISALSEYSMLSDNAYPTYAITKEDISKSGIRTMKQAGRNDEIGSVVLEVGYFIDLVKKNIQDPLSVCLSLDDEKNDERVEMSIEEMLEEYVW</sequence>
<dbReference type="RefSeq" id="WP_073385602.1">
    <property type="nucleotide sequence ID" value="NZ_FQXK01000005.1"/>
</dbReference>
<dbReference type="AlphaFoldDB" id="A0A1M5U7I7"/>
<organism evidence="1 2">
    <name type="scientific">Butyrivibrio fibrisolvens DSM 3071</name>
    <dbReference type="NCBI Taxonomy" id="1121131"/>
    <lineage>
        <taxon>Bacteria</taxon>
        <taxon>Bacillati</taxon>
        <taxon>Bacillota</taxon>
        <taxon>Clostridia</taxon>
        <taxon>Lachnospirales</taxon>
        <taxon>Lachnospiraceae</taxon>
        <taxon>Butyrivibrio</taxon>
    </lineage>
</organism>
<dbReference type="GeneID" id="89510669"/>